<dbReference type="CDD" id="cd06261">
    <property type="entry name" value="TM_PBP2"/>
    <property type="match status" value="1"/>
</dbReference>
<feature type="transmembrane region" description="Helical" evidence="8">
    <location>
        <begin position="55"/>
        <end position="76"/>
    </location>
</feature>
<keyword evidence="7 8" id="KW-0472">Membrane</keyword>
<feature type="transmembrane region" description="Helical" evidence="8">
    <location>
        <begin position="193"/>
        <end position="214"/>
    </location>
</feature>
<dbReference type="Proteomes" id="UP001597041">
    <property type="component" value="Unassembled WGS sequence"/>
</dbReference>
<reference evidence="11" key="1">
    <citation type="journal article" date="2019" name="Int. J. Syst. Evol. Microbiol.">
        <title>The Global Catalogue of Microorganisms (GCM) 10K type strain sequencing project: providing services to taxonomists for standard genome sequencing and annotation.</title>
        <authorList>
            <consortium name="The Broad Institute Genomics Platform"/>
            <consortium name="The Broad Institute Genome Sequencing Center for Infectious Disease"/>
            <person name="Wu L."/>
            <person name="Ma J."/>
        </authorList>
    </citation>
    <scope>NUCLEOTIDE SEQUENCE [LARGE SCALE GENOMIC DNA]</scope>
    <source>
        <strain evidence="11">CCUG 56608</strain>
    </source>
</reference>
<keyword evidence="2 8" id="KW-0813">Transport</keyword>
<dbReference type="InterPro" id="IPR043429">
    <property type="entry name" value="ArtM/GltK/GlnP/TcyL/YhdX-like"/>
</dbReference>
<evidence type="ECO:0000256" key="2">
    <source>
        <dbReference type="ARBA" id="ARBA00022448"/>
    </source>
</evidence>
<evidence type="ECO:0000313" key="10">
    <source>
        <dbReference type="EMBL" id="MFD1067517.1"/>
    </source>
</evidence>
<dbReference type="PANTHER" id="PTHR30614">
    <property type="entry name" value="MEMBRANE COMPONENT OF AMINO ACID ABC TRANSPORTER"/>
    <property type="match status" value="1"/>
</dbReference>
<comment type="similarity">
    <text evidence="8">Belongs to the binding-protein-dependent transport system permease family.</text>
</comment>
<dbReference type="EMBL" id="JBHTKK010000023">
    <property type="protein sequence ID" value="MFD1067517.1"/>
    <property type="molecule type" value="Genomic_DNA"/>
</dbReference>
<feature type="transmembrane region" description="Helical" evidence="8">
    <location>
        <begin position="20"/>
        <end position="43"/>
    </location>
</feature>
<evidence type="ECO:0000313" key="11">
    <source>
        <dbReference type="Proteomes" id="UP001597041"/>
    </source>
</evidence>
<dbReference type="Gene3D" id="1.10.3720.10">
    <property type="entry name" value="MetI-like"/>
    <property type="match status" value="1"/>
</dbReference>
<evidence type="ECO:0000256" key="6">
    <source>
        <dbReference type="ARBA" id="ARBA00022989"/>
    </source>
</evidence>
<feature type="transmembrane region" description="Helical" evidence="8">
    <location>
        <begin position="82"/>
        <end position="103"/>
    </location>
</feature>
<comment type="caution">
    <text evidence="10">The sequence shown here is derived from an EMBL/GenBank/DDBJ whole genome shotgun (WGS) entry which is preliminary data.</text>
</comment>
<keyword evidence="3" id="KW-1003">Cell membrane</keyword>
<sequence>MDFMYMLEILPEFLSLLHITVFIIIISAVLGLFFSVFVTIVRVKKIFILSRLMEMYISFARSVPIVLQLFLVYYAIPFLLSFIGINISDISAITATVVALTFYNAGYMSEVLRPAYLAVDRGQHEAADSLGYSPFKKLVRIIIPQVIPIALPGWGNAIVYLIHDTSLIFTIGVMDMMGYANTLISTTYGSNQIEIYLTIALIFWAICLTTDFIVRLLEKRMKRYGLNTFGS</sequence>
<accession>A0ABW3NIH7</accession>
<evidence type="ECO:0000256" key="5">
    <source>
        <dbReference type="ARBA" id="ARBA00022970"/>
    </source>
</evidence>
<evidence type="ECO:0000256" key="7">
    <source>
        <dbReference type="ARBA" id="ARBA00023136"/>
    </source>
</evidence>
<evidence type="ECO:0000256" key="1">
    <source>
        <dbReference type="ARBA" id="ARBA00004651"/>
    </source>
</evidence>
<dbReference type="Pfam" id="PF00528">
    <property type="entry name" value="BPD_transp_1"/>
    <property type="match status" value="1"/>
</dbReference>
<dbReference type="PANTHER" id="PTHR30614:SF0">
    <property type="entry name" value="L-CYSTINE TRANSPORT SYSTEM PERMEASE PROTEIN TCYL"/>
    <property type="match status" value="1"/>
</dbReference>
<feature type="transmembrane region" description="Helical" evidence="8">
    <location>
        <begin position="146"/>
        <end position="173"/>
    </location>
</feature>
<keyword evidence="4 8" id="KW-0812">Transmembrane</keyword>
<name>A0ABW3NIH7_9BACI</name>
<keyword evidence="5" id="KW-0029">Amino-acid transport</keyword>
<comment type="subcellular location">
    <subcellularLocation>
        <location evidence="1 8">Cell membrane</location>
        <topology evidence="1 8">Multi-pass membrane protein</topology>
    </subcellularLocation>
</comment>
<dbReference type="SUPFAM" id="SSF161098">
    <property type="entry name" value="MetI-like"/>
    <property type="match status" value="1"/>
</dbReference>
<gene>
    <name evidence="10" type="ORF">ACFQ19_16035</name>
</gene>
<dbReference type="InterPro" id="IPR000515">
    <property type="entry name" value="MetI-like"/>
</dbReference>
<dbReference type="InterPro" id="IPR035906">
    <property type="entry name" value="MetI-like_sf"/>
</dbReference>
<keyword evidence="6 8" id="KW-1133">Transmembrane helix</keyword>
<proteinExistence type="inferred from homology"/>
<protein>
    <submittedName>
        <fullName evidence="10">Amino acid ABC transporter permease</fullName>
    </submittedName>
</protein>
<dbReference type="RefSeq" id="WP_379593639.1">
    <property type="nucleotide sequence ID" value="NZ_JBHTKK010000023.1"/>
</dbReference>
<evidence type="ECO:0000256" key="8">
    <source>
        <dbReference type="RuleBase" id="RU363032"/>
    </source>
</evidence>
<dbReference type="InterPro" id="IPR010065">
    <property type="entry name" value="AA_ABC_transptr_permease_3TM"/>
</dbReference>
<evidence type="ECO:0000256" key="4">
    <source>
        <dbReference type="ARBA" id="ARBA00022692"/>
    </source>
</evidence>
<evidence type="ECO:0000256" key="3">
    <source>
        <dbReference type="ARBA" id="ARBA00022475"/>
    </source>
</evidence>
<feature type="domain" description="ABC transmembrane type-1" evidence="9">
    <location>
        <begin position="17"/>
        <end position="214"/>
    </location>
</feature>
<dbReference type="PROSITE" id="PS50928">
    <property type="entry name" value="ABC_TM1"/>
    <property type="match status" value="1"/>
</dbReference>
<evidence type="ECO:0000259" key="9">
    <source>
        <dbReference type="PROSITE" id="PS50928"/>
    </source>
</evidence>
<keyword evidence="11" id="KW-1185">Reference proteome</keyword>
<dbReference type="NCBIfam" id="TIGR01726">
    <property type="entry name" value="HEQRo_perm_3TM"/>
    <property type="match status" value="1"/>
</dbReference>
<organism evidence="10 11">
    <name type="scientific">Oceanobacillus locisalsi</name>
    <dbReference type="NCBI Taxonomy" id="546107"/>
    <lineage>
        <taxon>Bacteria</taxon>
        <taxon>Bacillati</taxon>
        <taxon>Bacillota</taxon>
        <taxon>Bacilli</taxon>
        <taxon>Bacillales</taxon>
        <taxon>Bacillaceae</taxon>
        <taxon>Oceanobacillus</taxon>
    </lineage>
</organism>